<dbReference type="AlphaFoldDB" id="A0A291R6U3"/>
<keyword evidence="5 6" id="KW-0472">Membrane</keyword>
<dbReference type="GO" id="GO:0020037">
    <property type="term" value="F:heme binding"/>
    <property type="evidence" value="ECO:0007669"/>
    <property type="project" value="InterPro"/>
</dbReference>
<keyword evidence="8" id="KW-0150">Chloroplast</keyword>
<dbReference type="EMBL" id="MF177090">
    <property type="protein sequence ID" value="ATL58340.1"/>
    <property type="molecule type" value="Genomic_DNA"/>
</dbReference>
<dbReference type="InterPro" id="IPR045062">
    <property type="entry name" value="Cyt_c_biogenesis_CcsA/CcmC"/>
</dbReference>
<dbReference type="InterPro" id="IPR017562">
    <property type="entry name" value="Cyt_c_biogenesis_CcsA"/>
</dbReference>
<keyword evidence="4 6" id="KW-1133">Transmembrane helix</keyword>
<comment type="subcellular location">
    <subcellularLocation>
        <location evidence="1">Membrane</location>
        <topology evidence="1">Multi-pass membrane protein</topology>
    </subcellularLocation>
    <subcellularLocation>
        <location evidence="6">Plastid</location>
        <location evidence="6">Chloroplast thylakoid membrane</location>
        <topology evidence="6">Multi-pass membrane protein</topology>
    </subcellularLocation>
</comment>
<comment type="similarity">
    <text evidence="6">Belongs to the CcmF/CycK/Ccl1/NrfE/CcsA family.</text>
</comment>
<comment type="caution">
    <text evidence="6">Lacks conserved residue(s) required for the propagation of feature annotation.</text>
</comment>
<geneLocation type="chloroplast" evidence="8"/>
<dbReference type="GO" id="GO:0005886">
    <property type="term" value="C:plasma membrane"/>
    <property type="evidence" value="ECO:0007669"/>
    <property type="project" value="TreeGrafter"/>
</dbReference>
<keyword evidence="2 6" id="KW-0812">Transmembrane</keyword>
<evidence type="ECO:0000256" key="3">
    <source>
        <dbReference type="ARBA" id="ARBA00022748"/>
    </source>
</evidence>
<dbReference type="GO" id="GO:0017004">
    <property type="term" value="P:cytochrome complex assembly"/>
    <property type="evidence" value="ECO:0007669"/>
    <property type="project" value="UniProtKB-UniRule"/>
</dbReference>
<name>A0A291R6U3_9MONI</name>
<evidence type="ECO:0000259" key="7">
    <source>
        <dbReference type="Pfam" id="PF01578"/>
    </source>
</evidence>
<comment type="function">
    <text evidence="6">Required during biogenesis of c-type cytochromes (cytochrome c6 and cytochrome f) at the step of heme attachment.</text>
</comment>
<evidence type="ECO:0000256" key="1">
    <source>
        <dbReference type="ARBA" id="ARBA00004141"/>
    </source>
</evidence>
<keyword evidence="3 6" id="KW-0201">Cytochrome c-type biogenesis</keyword>
<feature type="domain" description="Cytochrome c assembly protein" evidence="7">
    <location>
        <begin position="67"/>
        <end position="316"/>
    </location>
</feature>
<evidence type="ECO:0000256" key="5">
    <source>
        <dbReference type="ARBA" id="ARBA00023136"/>
    </source>
</evidence>
<dbReference type="GO" id="GO:0009535">
    <property type="term" value="C:chloroplast thylakoid membrane"/>
    <property type="evidence" value="ECO:0007669"/>
    <property type="project" value="UniProtKB-SubCell"/>
</dbReference>
<dbReference type="PANTHER" id="PTHR30071">
    <property type="entry name" value="HEME EXPORTER PROTEIN C"/>
    <property type="match status" value="1"/>
</dbReference>
<evidence type="ECO:0000313" key="8">
    <source>
        <dbReference type="EMBL" id="ATL58340.1"/>
    </source>
</evidence>
<dbReference type="HAMAP" id="MF_01391">
    <property type="entry name" value="CytC_CcsA"/>
    <property type="match status" value="1"/>
</dbReference>
<comment type="subunit">
    <text evidence="6">May interact with Ccs1.</text>
</comment>
<dbReference type="PANTHER" id="PTHR30071:SF1">
    <property type="entry name" value="CYTOCHROME B_B6 PROTEIN-RELATED"/>
    <property type="match status" value="1"/>
</dbReference>
<organism evidence="8">
    <name type="scientific">Azolla nilotica</name>
    <dbReference type="NCBI Taxonomy" id="336974"/>
    <lineage>
        <taxon>Eukaryota</taxon>
        <taxon>Viridiplantae</taxon>
        <taxon>Streptophyta</taxon>
        <taxon>Embryophyta</taxon>
        <taxon>Tracheophyta</taxon>
        <taxon>Polypodiopsida</taxon>
        <taxon>Polypodiidae</taxon>
        <taxon>Salviniales</taxon>
        <taxon>Salviniaceae</taxon>
        <taxon>Azolla</taxon>
    </lineage>
</organism>
<dbReference type="Pfam" id="PF01578">
    <property type="entry name" value="Cytochrom_C_asm"/>
    <property type="match status" value="1"/>
</dbReference>
<feature type="transmembrane region" description="Helical" evidence="6">
    <location>
        <begin position="226"/>
        <end position="249"/>
    </location>
</feature>
<proteinExistence type="inferred from homology"/>
<sequence length="323" mass="36631">MTYIDIEYICAHISFIMLLVVTSLDWIVLSSNYKKLNSLINKCMAVASICTTGFLLIRRIETKHLPLSNPYESLMFLSWSFSLLYILLKVGNKNEWSGAVVAPGATLTHAFATSGLPDEIQRSTQLVPASQSHWLMMHVSTTLPSYATPSCGSLSAIALSIIYFDKKNANFVYESNRGFVQETYVRISETTHYFDQTKKTDVESTFFYSLSLNLRKCRLINQLDRWAYQVISLGFSLSTIGILSGAVWANEAWGSYRSWDPKETWALVTWLIHAIYLHTKMTQSWGKEVPTIVASIGFFLVWIRFLGVNLLGIGLHNYGWLTQ</sequence>
<keyword evidence="8" id="KW-0934">Plastid</keyword>
<accession>A0A291R6U3</accession>
<reference evidence="8" key="1">
    <citation type="submission" date="2017-05" db="EMBL/GenBank/DDBJ databases">
        <authorList>
            <person name="Song R."/>
            <person name="Chenine A.L."/>
            <person name="Ruprecht R.M."/>
        </authorList>
    </citation>
    <scope>NUCLEOTIDE SEQUENCE</scope>
</reference>
<evidence type="ECO:0000256" key="6">
    <source>
        <dbReference type="HAMAP-Rule" id="MF_01391"/>
    </source>
</evidence>
<dbReference type="InterPro" id="IPR002541">
    <property type="entry name" value="Cyt_c_assembly"/>
</dbReference>
<evidence type="ECO:0000256" key="2">
    <source>
        <dbReference type="ARBA" id="ARBA00022692"/>
    </source>
</evidence>
<feature type="transmembrane region" description="Helical" evidence="6">
    <location>
        <begin position="291"/>
        <end position="315"/>
    </location>
</feature>
<dbReference type="NCBIfam" id="TIGR03144">
    <property type="entry name" value="cytochr_II_ccsB"/>
    <property type="match status" value="1"/>
</dbReference>
<protein>
    <recommendedName>
        <fullName evidence="6">Cytochrome c biogenesis protein CcsA</fullName>
    </recommendedName>
</protein>
<evidence type="ECO:0000256" key="4">
    <source>
        <dbReference type="ARBA" id="ARBA00022989"/>
    </source>
</evidence>
<feature type="transmembrane region" description="Helical" evidence="6">
    <location>
        <begin position="6"/>
        <end position="27"/>
    </location>
</feature>
<keyword evidence="6" id="KW-0793">Thylakoid</keyword>
<gene>
    <name evidence="6" type="primary">ccsA</name>
</gene>